<dbReference type="AlphaFoldDB" id="X7YLW8"/>
<dbReference type="PATRIC" id="fig|1299334.3.peg.9656"/>
<organism evidence="2">
    <name type="scientific">Mycobacterium xenopi 4042</name>
    <dbReference type="NCBI Taxonomy" id="1299334"/>
    <lineage>
        <taxon>Bacteria</taxon>
        <taxon>Bacillati</taxon>
        <taxon>Actinomycetota</taxon>
        <taxon>Actinomycetes</taxon>
        <taxon>Mycobacteriales</taxon>
        <taxon>Mycobacteriaceae</taxon>
        <taxon>Mycobacterium</taxon>
    </lineage>
</organism>
<name>X7YLW8_MYCXE</name>
<dbReference type="EMBL" id="JAOB01000092">
    <property type="protein sequence ID" value="EUA07766.1"/>
    <property type="molecule type" value="Genomic_DNA"/>
</dbReference>
<feature type="domain" description="Carrier" evidence="1">
    <location>
        <begin position="1"/>
        <end position="45"/>
    </location>
</feature>
<dbReference type="Gene3D" id="1.10.1200.10">
    <property type="entry name" value="ACP-like"/>
    <property type="match status" value="1"/>
</dbReference>
<dbReference type="SUPFAM" id="SSF47336">
    <property type="entry name" value="ACP-like"/>
    <property type="match status" value="1"/>
</dbReference>
<proteinExistence type="predicted"/>
<sequence>MGGDSLSAMRLVAAVNEALGAGLSVRAVFEAPTVGQLAVVSGVRVPPGWRRCGRWRARRWCRCRLPSSGCGF</sequence>
<reference evidence="2" key="1">
    <citation type="submission" date="2014-01" db="EMBL/GenBank/DDBJ databases">
        <authorList>
            <person name="Brown-Elliot B."/>
            <person name="Wallace R."/>
            <person name="Lenaerts A."/>
            <person name="Ordway D."/>
            <person name="DeGroote M.A."/>
            <person name="Parker T."/>
            <person name="Sizemore C."/>
            <person name="Tallon L.J."/>
            <person name="Sadzewicz L.K."/>
            <person name="Sengamalay N."/>
            <person name="Fraser C.M."/>
            <person name="Hine E."/>
            <person name="Shefchek K.A."/>
            <person name="Das S.P."/>
            <person name="Tettelin H."/>
        </authorList>
    </citation>
    <scope>NUCLEOTIDE SEQUENCE [LARGE SCALE GENOMIC DNA]</scope>
    <source>
        <strain evidence="2">4042</strain>
    </source>
</reference>
<evidence type="ECO:0000259" key="1">
    <source>
        <dbReference type="PROSITE" id="PS50075"/>
    </source>
</evidence>
<dbReference type="PROSITE" id="PS50075">
    <property type="entry name" value="CARRIER"/>
    <property type="match status" value="1"/>
</dbReference>
<accession>X7YLW8</accession>
<dbReference type="InterPro" id="IPR009081">
    <property type="entry name" value="PP-bd_ACP"/>
</dbReference>
<comment type="caution">
    <text evidence="2">The sequence shown here is derived from an EMBL/GenBank/DDBJ whole genome shotgun (WGS) entry which is preliminary data.</text>
</comment>
<dbReference type="InterPro" id="IPR036736">
    <property type="entry name" value="ACP-like_sf"/>
</dbReference>
<gene>
    <name evidence="2" type="ORF">I553_9114</name>
</gene>
<evidence type="ECO:0000313" key="2">
    <source>
        <dbReference type="EMBL" id="EUA07766.1"/>
    </source>
</evidence>
<dbReference type="Pfam" id="PF00550">
    <property type="entry name" value="PP-binding"/>
    <property type="match status" value="1"/>
</dbReference>
<protein>
    <submittedName>
        <fullName evidence="2">Phosphopantetheine attachment site family protein</fullName>
    </submittedName>
</protein>